<name>A0A4S3KS70_9GAMM</name>
<evidence type="ECO:0000256" key="1">
    <source>
        <dbReference type="SAM" id="Phobius"/>
    </source>
</evidence>
<keyword evidence="1" id="KW-0812">Transmembrane</keyword>
<dbReference type="AlphaFoldDB" id="A0A4S3KS70"/>
<protein>
    <recommendedName>
        <fullName evidence="4">Type II secretion system protein GspF domain-containing protein</fullName>
    </recommendedName>
</protein>
<keyword evidence="1" id="KW-0472">Membrane</keyword>
<evidence type="ECO:0000313" key="3">
    <source>
        <dbReference type="Proteomes" id="UP000307749"/>
    </source>
</evidence>
<reference evidence="2 3" key="1">
    <citation type="submission" date="2017-02" db="EMBL/GenBank/DDBJ databases">
        <title>Whole genome sequencing of Metallibacterium scheffleri DSM 24874 (T).</title>
        <authorList>
            <person name="Kumar S."/>
            <person name="Patil P."/>
            <person name="Patil P.B."/>
        </authorList>
    </citation>
    <scope>NUCLEOTIDE SEQUENCE [LARGE SCALE GENOMIC DNA]</scope>
    <source>
        <strain evidence="2 3">DSM 24874</strain>
    </source>
</reference>
<dbReference type="Gene3D" id="1.20.81.30">
    <property type="entry name" value="Type II secretion system (T2SS), domain F"/>
    <property type="match status" value="1"/>
</dbReference>
<dbReference type="EMBL" id="MWQO01000014">
    <property type="protein sequence ID" value="THD11328.1"/>
    <property type="molecule type" value="Genomic_DNA"/>
</dbReference>
<accession>A0A4S3KS70</accession>
<feature type="transmembrane region" description="Helical" evidence="1">
    <location>
        <begin position="100"/>
        <end position="122"/>
    </location>
</feature>
<evidence type="ECO:0008006" key="4">
    <source>
        <dbReference type="Google" id="ProtNLM"/>
    </source>
</evidence>
<comment type="caution">
    <text evidence="2">The sequence shown here is derived from an EMBL/GenBank/DDBJ whole genome shotgun (WGS) entry which is preliminary data.</text>
</comment>
<feature type="transmembrane region" description="Helical" evidence="1">
    <location>
        <begin position="142"/>
        <end position="170"/>
    </location>
</feature>
<dbReference type="STRING" id="993689.GCA_002077135_00230"/>
<gene>
    <name evidence="2" type="ORF">B1806_04195</name>
</gene>
<dbReference type="PANTHER" id="PTHR30012:SF0">
    <property type="entry name" value="TYPE II SECRETION SYSTEM PROTEIN F-RELATED"/>
    <property type="match status" value="1"/>
</dbReference>
<feature type="transmembrane region" description="Helical" evidence="1">
    <location>
        <begin position="301"/>
        <end position="323"/>
    </location>
</feature>
<dbReference type="InterPro" id="IPR003004">
    <property type="entry name" value="GspF/PilC"/>
</dbReference>
<dbReference type="Proteomes" id="UP000307749">
    <property type="component" value="Unassembled WGS sequence"/>
</dbReference>
<dbReference type="PANTHER" id="PTHR30012">
    <property type="entry name" value="GENERAL SECRETION PATHWAY PROTEIN"/>
    <property type="match status" value="1"/>
</dbReference>
<dbReference type="InterPro" id="IPR042094">
    <property type="entry name" value="T2SS_GspF_sf"/>
</dbReference>
<keyword evidence="3" id="KW-1185">Reference proteome</keyword>
<keyword evidence="1" id="KW-1133">Transmembrane helix</keyword>
<sequence length="342" mass="37971">MAAFMDSDIPPFQAIEKMESIARRRRGTARIARIYRNVMRELKGGHPLAPSLAPWVPGNEAVMLVGAEKAGPAVLMMAFRELSTLLDRQQKARSKLKSALIANGLVFAVILGVIFEVVKIMVPELVKSETKGMVAQMSFAPYFFAFGEGVISYGLYAAVAVIALVLLVWWSLPNWTRNFTYLSRRWFDNHFAPWTIYKRSQATFFLSTTAAMMRSGIPLKVIASDMLPFASKWMRQHLKRVLVDLEGGRTEVEALGGGMLPTDTGDRLRIYALMKDFTAIMTRLSEDNFVIYEKTIDGISALMKTLSILVLGLFAASLLFSIFDYSNALQASVNAMRSAAGG</sequence>
<organism evidence="2 3">
    <name type="scientific">Metallibacterium scheffleri</name>
    <dbReference type="NCBI Taxonomy" id="993689"/>
    <lineage>
        <taxon>Bacteria</taxon>
        <taxon>Pseudomonadati</taxon>
        <taxon>Pseudomonadota</taxon>
        <taxon>Gammaproteobacteria</taxon>
        <taxon>Lysobacterales</taxon>
        <taxon>Rhodanobacteraceae</taxon>
        <taxon>Metallibacterium</taxon>
    </lineage>
</organism>
<proteinExistence type="predicted"/>
<evidence type="ECO:0000313" key="2">
    <source>
        <dbReference type="EMBL" id="THD11328.1"/>
    </source>
</evidence>